<keyword evidence="1" id="KW-1133">Transmembrane helix</keyword>
<evidence type="ECO:0000256" key="1">
    <source>
        <dbReference type="SAM" id="Phobius"/>
    </source>
</evidence>
<dbReference type="RefSeq" id="WP_012899899.1">
    <property type="nucleotide sequence ID" value="NC_013665.1"/>
</dbReference>
<dbReference type="SUPFAM" id="SSF50998">
    <property type="entry name" value="Quinoprotein alcohol dehydrogenase-like"/>
    <property type="match status" value="1"/>
</dbReference>
<dbReference type="Pfam" id="PF13412">
    <property type="entry name" value="HTH_24"/>
    <property type="match status" value="1"/>
</dbReference>
<dbReference type="AlphaFoldDB" id="D1YXP8"/>
<dbReference type="InterPro" id="IPR036388">
    <property type="entry name" value="WH-like_DNA-bd_sf"/>
</dbReference>
<dbReference type="eggNOG" id="arCOG02611">
    <property type="taxonomic scope" value="Archaea"/>
</dbReference>
<reference evidence="3" key="3">
    <citation type="journal article" date="2011" name="PLoS ONE">
        <title>Genome sequence of a mesophilic hydrogenotrophic methanogen Methanocella paludicola, the first cultivated representative of the order Methanocellales.</title>
        <authorList>
            <person name="Sakai S."/>
            <person name="Takaki Y."/>
            <person name="Shimamura S."/>
            <person name="Sekine M."/>
            <person name="Tajima T."/>
            <person name="Kosugi H."/>
            <person name="Ichikawa N."/>
            <person name="Tasumi E."/>
            <person name="Hiraki A.T."/>
            <person name="Shimizu A."/>
            <person name="Kato Y."/>
            <person name="Nishiko R."/>
            <person name="Mori K."/>
            <person name="Fujita N."/>
            <person name="Imachi H."/>
            <person name="Takai K."/>
        </authorList>
    </citation>
    <scope>NUCLEOTIDE SEQUENCE [LARGE SCALE GENOMIC DNA]</scope>
    <source>
        <strain evidence="3">DSM 17711 / JCM 13418 / NBRC 101707 / SANAE</strain>
    </source>
</reference>
<reference evidence="2 3" key="1">
    <citation type="journal article" date="2007" name="Appl. Environ. Microbiol.">
        <title>Isolation of key methanogens for global methane emission from rice paddy fields: a novel isolate affiliated with the clone cluster rice cluster I.</title>
        <authorList>
            <person name="Sakai S."/>
            <person name="Imachi H."/>
            <person name="Sekiguchi Y."/>
            <person name="Ohashi A."/>
            <person name="Harada H."/>
            <person name="Kamagata Y."/>
        </authorList>
    </citation>
    <scope>NUCLEOTIDE SEQUENCE [LARGE SCALE GENOMIC DNA]</scope>
    <source>
        <strain evidence="3">DSM 17711 / JCM 13418 / NBRC 101707 / SANAE</strain>
    </source>
</reference>
<sequence>MKKPMIFEGILIILLIFLVFIMYCMLTNDDPSKMNGWEINGIAPVSYIHPGVNKTLYAFMGYTGNSIYSIDDNGNINWKNTISDKWCVYNTFYRPSTMYLNYMGDYTMHGKKVVCCSENGILYLYIRENKTTYLNHDYLSNEYTPLKYNCSELGERIVAISSHGKILWNVSISEKYNPFDNVNIEAKNGRIYVFNDYNETILNNKGDILFKICNISDPASIDENGNIYVVMNKDPEILPVLNGSLYNYKEPSNIINAYDSNGILIWQTKISTLIYREESLHSLPLQTNLPLYQNNTLYLPVKDGVVALDRDGSIKWSKNFSEGYFRLFDLLPIDSQDNVYIRYYDFDPNLNDSYIMALASDGSIISETIINSDDYYQGRACANNGTLYSIKSMSAGDALNIEDLPIYCVTAYDMINGASLWEYYIHPDGQFITTINKSNIHEFMSPMPADFILNTMVDPHNRNYTYYPQSDGYSYILHNNNVTYFGYYITRFEWPALLDKTNCTYSGGIYAFDNNGNLLWKKPAAYFVTSMIGDDKILYYGSNNGMLYKEQIDQTIGGIAAAATIYILFRFFLIGIFSRAKDRLDNNENRNTILRYITTHPGLTLYELARNLDMNVGTARYHLFILSVNHRILSFIATGKYSRYFINSSQYSKEEQYIISLMRRDTARELSNLLLKKPGLSNIELSKELDMQKSTISACVNELLDRGIVIKSPSLHGKVTYLINQDYKDYIVSAIELIKSEPK</sequence>
<proteinExistence type="predicted"/>
<dbReference type="OrthoDB" id="28610at2157"/>
<evidence type="ECO:0000313" key="3">
    <source>
        <dbReference type="Proteomes" id="UP000001882"/>
    </source>
</evidence>
<name>D1YXP8_METPS</name>
<dbReference type="InterPro" id="IPR015943">
    <property type="entry name" value="WD40/YVTN_repeat-like_dom_sf"/>
</dbReference>
<accession>D1YXP8</accession>
<dbReference type="PANTHER" id="PTHR36216:SF1">
    <property type="entry name" value="HTH ARSR-TYPE DOMAIN-CONTAINING PROTEIN"/>
    <property type="match status" value="1"/>
</dbReference>
<dbReference type="GeneID" id="8681150"/>
<keyword evidence="1" id="KW-0472">Membrane</keyword>
<evidence type="ECO:0000313" key="2">
    <source>
        <dbReference type="EMBL" id="BAI61220.1"/>
    </source>
</evidence>
<feature type="transmembrane region" description="Helical" evidence="1">
    <location>
        <begin position="6"/>
        <end position="26"/>
    </location>
</feature>
<organism evidence="2 3">
    <name type="scientific">Methanocella paludicola (strain DSM 17711 / JCM 13418 / NBRC 101707 / SANAE)</name>
    <dbReference type="NCBI Taxonomy" id="304371"/>
    <lineage>
        <taxon>Archaea</taxon>
        <taxon>Methanobacteriati</taxon>
        <taxon>Methanobacteriota</taxon>
        <taxon>Stenosarchaea group</taxon>
        <taxon>Methanomicrobia</taxon>
        <taxon>Methanocellales</taxon>
        <taxon>Methanocellaceae</taxon>
        <taxon>Methanocella</taxon>
    </lineage>
</organism>
<dbReference type="EMBL" id="AP011532">
    <property type="protein sequence ID" value="BAI61220.1"/>
    <property type="molecule type" value="Genomic_DNA"/>
</dbReference>
<keyword evidence="3" id="KW-1185">Reference proteome</keyword>
<dbReference type="PANTHER" id="PTHR36216">
    <property type="entry name" value="TRANSCRIPTIONAL REGULATOR, TRMB"/>
    <property type="match status" value="1"/>
</dbReference>
<dbReference type="Gene3D" id="2.130.10.10">
    <property type="entry name" value="YVTN repeat-like/Quinoprotein amine dehydrogenase"/>
    <property type="match status" value="1"/>
</dbReference>
<dbReference type="InterPro" id="IPR011047">
    <property type="entry name" value="Quinoprotein_ADH-like_sf"/>
</dbReference>
<reference evidence="2 3" key="2">
    <citation type="journal article" date="2008" name="Int. J. Syst. Evol. Microbiol.">
        <title>Methanocella paludicola gen. nov., sp. nov., a methane-producing archaeon, the first isolate of the lineage 'Rice Cluster I', and proposal of the new archaeal order Methanocellales ord. nov.</title>
        <authorList>
            <person name="Sakai S."/>
            <person name="Imachi H."/>
            <person name="Hanada S."/>
            <person name="Ohashi A."/>
            <person name="Harada H."/>
            <person name="Kamagata Y."/>
        </authorList>
    </citation>
    <scope>NUCLEOTIDE SEQUENCE [LARGE SCALE GENOMIC DNA]</scope>
    <source>
        <strain evidence="3">DSM 17711 / JCM 13418 / NBRC 101707 / SANAE</strain>
    </source>
</reference>
<dbReference type="InParanoid" id="D1YXP8"/>
<dbReference type="InterPro" id="IPR036390">
    <property type="entry name" value="WH_DNA-bd_sf"/>
</dbReference>
<gene>
    <name evidence="2" type="ordered locus">MCP_1148</name>
</gene>
<feature type="transmembrane region" description="Helical" evidence="1">
    <location>
        <begin position="556"/>
        <end position="577"/>
    </location>
</feature>
<dbReference type="Gene3D" id="1.10.10.10">
    <property type="entry name" value="Winged helix-like DNA-binding domain superfamily/Winged helix DNA-binding domain"/>
    <property type="match status" value="2"/>
</dbReference>
<keyword evidence="1" id="KW-0812">Transmembrane</keyword>
<dbReference type="KEGG" id="mpd:MCP_1148"/>
<dbReference type="Proteomes" id="UP000001882">
    <property type="component" value="Chromosome"/>
</dbReference>
<dbReference type="SUPFAM" id="SSF46785">
    <property type="entry name" value="Winged helix' DNA-binding domain"/>
    <property type="match status" value="2"/>
</dbReference>
<dbReference type="eggNOG" id="arCOG02493">
    <property type="taxonomic scope" value="Archaea"/>
</dbReference>
<evidence type="ECO:0008006" key="4">
    <source>
        <dbReference type="Google" id="ProtNLM"/>
    </source>
</evidence>
<protein>
    <recommendedName>
        <fullName evidence="4">HTH arsR-type domain-containing protein</fullName>
    </recommendedName>
</protein>